<evidence type="ECO:0000313" key="1">
    <source>
        <dbReference type="EMBL" id="SCB70123.1"/>
    </source>
</evidence>
<reference evidence="2" key="1">
    <citation type="submission" date="2016-08" db="EMBL/GenBank/DDBJ databases">
        <authorList>
            <person name="Seilhamer J.J."/>
        </authorList>
    </citation>
    <scope>NUCLEOTIDE SEQUENCE [LARGE SCALE GENOMIC DNA]</scope>
    <source>
        <strain evidence="2">SDA_GO95</strain>
    </source>
</reference>
<evidence type="ECO:0000313" key="2">
    <source>
        <dbReference type="Proteomes" id="UP000195696"/>
    </source>
</evidence>
<name>A0A1C3TDQ1_BACMY</name>
<organism evidence="1 2">
    <name type="scientific">Bacillus mycoides</name>
    <dbReference type="NCBI Taxonomy" id="1405"/>
    <lineage>
        <taxon>Bacteria</taxon>
        <taxon>Bacillati</taxon>
        <taxon>Bacillota</taxon>
        <taxon>Bacilli</taxon>
        <taxon>Bacillales</taxon>
        <taxon>Bacillaceae</taxon>
        <taxon>Bacillus</taxon>
        <taxon>Bacillus cereus group</taxon>
    </lineage>
</organism>
<accession>A0A1C3TDQ1</accession>
<protein>
    <submittedName>
        <fullName evidence="1">Uncharacterized protein</fullName>
    </submittedName>
</protein>
<gene>
    <name evidence="1" type="ORF">BWGO95_04291</name>
</gene>
<sequence>MKTARVSELTAYKL</sequence>
<dbReference type="EMBL" id="FMAK01000051">
    <property type="protein sequence ID" value="SCB70123.1"/>
    <property type="molecule type" value="Genomic_DNA"/>
</dbReference>
<proteinExistence type="predicted"/>
<dbReference type="Proteomes" id="UP000195696">
    <property type="component" value="Unassembled WGS sequence"/>
</dbReference>